<dbReference type="GO" id="GO:0006412">
    <property type="term" value="P:translation"/>
    <property type="evidence" value="ECO:0007669"/>
    <property type="project" value="TreeGrafter"/>
</dbReference>
<dbReference type="PANTHER" id="PTHR33867">
    <property type="entry name" value="RIBOSOME MATURATION FACTOR RIMP"/>
    <property type="match status" value="1"/>
</dbReference>
<sequence length="150" mass="17656">MFEEMILEKVRKEAERIAEEQGLEIFDVQYRRESRGWILRIIIDNPMGYVSVRDCELFSREMERFLDREDLIEHSYTLEVSSPGLDRPLRGPRDYVRFTGKLAKIVTKDGKTFIGRIESFVDGTITISDGKKKYEINIDDVKRANLEVEF</sequence>
<reference evidence="6 7" key="1">
    <citation type="journal article" date="2015" name="MBio">
        <title>Genome-Resolved Metagenomic Analysis Reveals Roles for Candidate Phyla and Other Microbial Community Members in Biogeochemical Transformations in Oil Reservoirs.</title>
        <authorList>
            <person name="Hu P."/>
            <person name="Tom L."/>
            <person name="Singh A."/>
            <person name="Thomas B.C."/>
            <person name="Baker B.J."/>
            <person name="Piceno Y.M."/>
            <person name="Andersen G.L."/>
            <person name="Banfield J.F."/>
        </authorList>
    </citation>
    <scope>NUCLEOTIDE SEQUENCE [LARGE SCALE GENOMIC DNA]</scope>
    <source>
        <strain evidence="6">46_26</strain>
    </source>
</reference>
<dbReference type="FunFam" id="3.30.300.70:FF:000001">
    <property type="entry name" value="Ribosome maturation factor RimP"/>
    <property type="match status" value="1"/>
</dbReference>
<evidence type="ECO:0000256" key="2">
    <source>
        <dbReference type="ARBA" id="ARBA00022517"/>
    </source>
</evidence>
<feature type="domain" description="Ribosome maturation factor RimP C-terminal" evidence="5">
    <location>
        <begin position="89"/>
        <end position="150"/>
    </location>
</feature>
<dbReference type="Gene3D" id="2.30.30.180">
    <property type="entry name" value="Ribosome maturation factor RimP, C-terminal domain"/>
    <property type="match status" value="1"/>
</dbReference>
<dbReference type="CDD" id="cd01734">
    <property type="entry name" value="YlxS_C"/>
    <property type="match status" value="1"/>
</dbReference>
<protein>
    <recommendedName>
        <fullName evidence="3">Ribosome maturation factor RimP</fullName>
    </recommendedName>
</protein>
<gene>
    <name evidence="3" type="primary">rimP</name>
    <name evidence="6" type="ORF">XD57_0913</name>
</gene>
<dbReference type="EMBL" id="LGFG01000066">
    <property type="protein sequence ID" value="KUK22994.1"/>
    <property type="molecule type" value="Genomic_DNA"/>
</dbReference>
<dbReference type="AlphaFoldDB" id="A0A101EQF8"/>
<evidence type="ECO:0000313" key="7">
    <source>
        <dbReference type="Proteomes" id="UP000058636"/>
    </source>
</evidence>
<dbReference type="PATRIC" id="fig|93930.3.peg.1765"/>
<dbReference type="NCBIfam" id="NF011231">
    <property type="entry name" value="PRK14638.1"/>
    <property type="match status" value="1"/>
</dbReference>
<comment type="similarity">
    <text evidence="3">Belongs to the RimP family.</text>
</comment>
<evidence type="ECO:0000256" key="3">
    <source>
        <dbReference type="HAMAP-Rule" id="MF_01077"/>
    </source>
</evidence>
<dbReference type="InterPro" id="IPR035956">
    <property type="entry name" value="RimP_N_sf"/>
</dbReference>
<dbReference type="Proteomes" id="UP000058636">
    <property type="component" value="Unassembled WGS sequence"/>
</dbReference>
<organism evidence="6 7">
    <name type="scientific">Thermotoga petrophila</name>
    <dbReference type="NCBI Taxonomy" id="93929"/>
    <lineage>
        <taxon>Bacteria</taxon>
        <taxon>Thermotogati</taxon>
        <taxon>Thermotogota</taxon>
        <taxon>Thermotogae</taxon>
        <taxon>Thermotogales</taxon>
        <taxon>Thermotogaceae</taxon>
        <taxon>Thermotoga</taxon>
    </lineage>
</organism>
<feature type="domain" description="Ribosome maturation factor RimP N-terminal" evidence="4">
    <location>
        <begin position="15"/>
        <end position="86"/>
    </location>
</feature>
<dbReference type="PANTHER" id="PTHR33867:SF1">
    <property type="entry name" value="RIBOSOME MATURATION FACTOR RIMP"/>
    <property type="match status" value="1"/>
</dbReference>
<comment type="caution">
    <text evidence="6">The sequence shown here is derived from an EMBL/GenBank/DDBJ whole genome shotgun (WGS) entry which is preliminary data.</text>
</comment>
<dbReference type="Pfam" id="PF02576">
    <property type="entry name" value="RimP_N"/>
    <property type="match status" value="1"/>
</dbReference>
<dbReference type="Gene3D" id="3.30.300.70">
    <property type="entry name" value="RimP-like superfamily, N-terminal"/>
    <property type="match status" value="1"/>
</dbReference>
<dbReference type="InterPro" id="IPR028998">
    <property type="entry name" value="RimP_C"/>
</dbReference>
<name>A0A101EQF8_9THEM</name>
<dbReference type="InterPro" id="IPR036847">
    <property type="entry name" value="RimP_C_sf"/>
</dbReference>
<comment type="subcellular location">
    <subcellularLocation>
        <location evidence="3">Cytoplasm</location>
    </subcellularLocation>
</comment>
<dbReference type="InterPro" id="IPR003728">
    <property type="entry name" value="Ribosome_maturation_RimP"/>
</dbReference>
<dbReference type="Pfam" id="PF17384">
    <property type="entry name" value="DUF150_C"/>
    <property type="match status" value="1"/>
</dbReference>
<dbReference type="GO" id="GO:0000028">
    <property type="term" value="P:ribosomal small subunit assembly"/>
    <property type="evidence" value="ECO:0007669"/>
    <property type="project" value="TreeGrafter"/>
</dbReference>
<keyword evidence="2 3" id="KW-0690">Ribosome biogenesis</keyword>
<dbReference type="SUPFAM" id="SSF74942">
    <property type="entry name" value="YhbC-like, C-terminal domain"/>
    <property type="match status" value="1"/>
</dbReference>
<keyword evidence="1 3" id="KW-0963">Cytoplasm</keyword>
<dbReference type="HAMAP" id="MF_01077">
    <property type="entry name" value="RimP"/>
    <property type="match status" value="1"/>
</dbReference>
<dbReference type="GO" id="GO:0005829">
    <property type="term" value="C:cytosol"/>
    <property type="evidence" value="ECO:0007669"/>
    <property type="project" value="TreeGrafter"/>
</dbReference>
<evidence type="ECO:0000256" key="1">
    <source>
        <dbReference type="ARBA" id="ARBA00022490"/>
    </source>
</evidence>
<evidence type="ECO:0000259" key="4">
    <source>
        <dbReference type="Pfam" id="PF02576"/>
    </source>
</evidence>
<dbReference type="SUPFAM" id="SSF75420">
    <property type="entry name" value="YhbC-like, N-terminal domain"/>
    <property type="match status" value="1"/>
</dbReference>
<proteinExistence type="inferred from homology"/>
<dbReference type="InterPro" id="IPR028989">
    <property type="entry name" value="RimP_N"/>
</dbReference>
<evidence type="ECO:0000259" key="5">
    <source>
        <dbReference type="Pfam" id="PF17384"/>
    </source>
</evidence>
<dbReference type="SMR" id="A0A101EQF8"/>
<accession>A0A101EQF8</accession>
<evidence type="ECO:0000313" key="6">
    <source>
        <dbReference type="EMBL" id="KUK22994.1"/>
    </source>
</evidence>
<comment type="function">
    <text evidence="3">Required for maturation of 30S ribosomal subunits.</text>
</comment>